<keyword evidence="8" id="KW-0963">Cytoplasm</keyword>
<dbReference type="GO" id="GO:0004019">
    <property type="term" value="F:adenylosuccinate synthase activity"/>
    <property type="evidence" value="ECO:0007669"/>
    <property type="project" value="UniProtKB-UniRule"/>
</dbReference>
<dbReference type="InterPro" id="IPR018220">
    <property type="entry name" value="Adenylosuccin_syn_GTP-bd"/>
</dbReference>
<evidence type="ECO:0000256" key="5">
    <source>
        <dbReference type="ARBA" id="ARBA00022755"/>
    </source>
</evidence>
<dbReference type="Pfam" id="PF00709">
    <property type="entry name" value="Adenylsucc_synt"/>
    <property type="match status" value="2"/>
</dbReference>
<keyword evidence="4 8" id="KW-0547">Nucleotide-binding</keyword>
<comment type="subcellular location">
    <subcellularLocation>
        <location evidence="8">Cytoplasm</location>
    </subcellularLocation>
</comment>
<dbReference type="Gene3D" id="3.90.170.10">
    <property type="entry name" value="Adenylosuccinate Synthetase, subunit A, domain 3"/>
    <property type="match status" value="1"/>
</dbReference>
<proteinExistence type="inferred from homology"/>
<dbReference type="SUPFAM" id="SSF52540">
    <property type="entry name" value="P-loop containing nucleoside triphosphate hydrolases"/>
    <property type="match status" value="1"/>
</dbReference>
<evidence type="ECO:0000256" key="4">
    <source>
        <dbReference type="ARBA" id="ARBA00022741"/>
    </source>
</evidence>
<dbReference type="EC" id="6.3.4.4" evidence="8 10"/>
<feature type="binding site" evidence="8">
    <location>
        <position position="72"/>
    </location>
    <ligand>
        <name>Mg(2+)</name>
        <dbReference type="ChEBI" id="CHEBI:18420"/>
    </ligand>
</feature>
<feature type="binding site" evidence="8">
    <location>
        <begin position="70"/>
        <end position="73"/>
    </location>
    <ligand>
        <name>IMP</name>
        <dbReference type="ChEBI" id="CHEBI:58053"/>
    </ligand>
</feature>
<feature type="active site" description="Proton donor" evidence="8">
    <location>
        <position position="73"/>
    </location>
</feature>
<dbReference type="HAMAP" id="MF_00011">
    <property type="entry name" value="Adenylosucc_synth"/>
    <property type="match status" value="1"/>
</dbReference>
<dbReference type="FunFam" id="3.90.170.10:FF:000001">
    <property type="entry name" value="Adenylosuccinate synthetase"/>
    <property type="match status" value="1"/>
</dbReference>
<evidence type="ECO:0000313" key="13">
    <source>
        <dbReference type="Proteomes" id="UP000310200"/>
    </source>
</evidence>
<dbReference type="GO" id="GO:0005525">
    <property type="term" value="F:GTP binding"/>
    <property type="evidence" value="ECO:0007669"/>
    <property type="project" value="UniProtKB-UniRule"/>
</dbReference>
<feature type="binding site" evidence="8">
    <location>
        <begin position="72"/>
        <end position="74"/>
    </location>
    <ligand>
        <name>GTP</name>
        <dbReference type="ChEBI" id="CHEBI:37565"/>
    </ligand>
</feature>
<dbReference type="PROSITE" id="PS00513">
    <property type="entry name" value="ADENYLOSUCCIN_SYN_2"/>
    <property type="match status" value="1"/>
</dbReference>
<comment type="function">
    <text evidence="8">Plays an important role in the de novo pathway and in the salvage pathway of purine nucleotide biosynthesis. Catalyzes the first commited step in the biosynthesis of AMP from IMP.</text>
</comment>
<keyword evidence="6 8" id="KW-0460">Magnesium</keyword>
<dbReference type="AlphaFoldDB" id="A0A4S2KGM2"/>
<feature type="binding site" evidence="8">
    <location>
        <begin position="464"/>
        <end position="466"/>
    </location>
    <ligand>
        <name>GTP</name>
        <dbReference type="ChEBI" id="CHEBI:37565"/>
    </ligand>
</feature>
<comment type="subunit">
    <text evidence="1 8">Homodimer.</text>
</comment>
<comment type="catalytic activity">
    <reaction evidence="8 10">
        <text>IMP + L-aspartate + GTP = N(6)-(1,2-dicarboxyethyl)-AMP + GDP + phosphate + 2 H(+)</text>
        <dbReference type="Rhea" id="RHEA:15753"/>
        <dbReference type="ChEBI" id="CHEBI:15378"/>
        <dbReference type="ChEBI" id="CHEBI:29991"/>
        <dbReference type="ChEBI" id="CHEBI:37565"/>
        <dbReference type="ChEBI" id="CHEBI:43474"/>
        <dbReference type="ChEBI" id="CHEBI:57567"/>
        <dbReference type="ChEBI" id="CHEBI:58053"/>
        <dbReference type="ChEBI" id="CHEBI:58189"/>
        <dbReference type="EC" id="6.3.4.4"/>
    </reaction>
</comment>
<evidence type="ECO:0000256" key="11">
    <source>
        <dbReference type="SAM" id="MobiDB-lite"/>
    </source>
</evidence>
<feature type="binding site" evidence="8">
    <location>
        <begin position="45"/>
        <end position="48"/>
    </location>
    <ligand>
        <name>IMP</name>
        <dbReference type="ChEBI" id="CHEBI:58053"/>
    </ligand>
</feature>
<protein>
    <recommendedName>
        <fullName evidence="8 10">Adenylosuccinate synthetase</fullName>
        <shortName evidence="8">AMPSase</shortName>
        <shortName evidence="8">AdSS</shortName>
        <ecNumber evidence="8 10">6.3.4.4</ecNumber>
    </recommendedName>
    <alternativeName>
        <fullName evidence="8">IMP--aspartate ligase</fullName>
    </alternativeName>
</protein>
<feature type="binding site" evidence="8">
    <location>
        <begin position="382"/>
        <end position="384"/>
    </location>
    <ligand>
        <name>GTP</name>
        <dbReference type="ChEBI" id="CHEBI:37565"/>
    </ligand>
</feature>
<dbReference type="PANTHER" id="PTHR11846">
    <property type="entry name" value="ADENYLOSUCCINATE SYNTHETASE"/>
    <property type="match status" value="1"/>
</dbReference>
<evidence type="ECO:0000313" key="12">
    <source>
        <dbReference type="EMBL" id="TGZ46788.1"/>
    </source>
</evidence>
<dbReference type="InterPro" id="IPR027417">
    <property type="entry name" value="P-loop_NTPase"/>
</dbReference>
<feature type="region of interest" description="Disordered" evidence="11">
    <location>
        <begin position="1"/>
        <end position="27"/>
    </location>
</feature>
<dbReference type="CDD" id="cd03108">
    <property type="entry name" value="AdSS"/>
    <property type="match status" value="1"/>
</dbReference>
<feature type="binding site" evidence="8">
    <location>
        <position position="290"/>
    </location>
    <ligand>
        <name>IMP</name>
        <dbReference type="ChEBI" id="CHEBI:58053"/>
    </ligand>
</feature>
<dbReference type="NCBIfam" id="TIGR00184">
    <property type="entry name" value="purA"/>
    <property type="match status" value="1"/>
</dbReference>
<dbReference type="PANTHER" id="PTHR11846:SF0">
    <property type="entry name" value="ADENYLOSUCCINATE SYNTHETASE"/>
    <property type="match status" value="1"/>
</dbReference>
<feature type="binding site" evidence="8">
    <location>
        <position position="275"/>
    </location>
    <ligand>
        <name>IMP</name>
        <dbReference type="ChEBI" id="CHEBI:58053"/>
    </ligand>
</feature>
<evidence type="ECO:0000256" key="6">
    <source>
        <dbReference type="ARBA" id="ARBA00022842"/>
    </source>
</evidence>
<keyword evidence="7 8" id="KW-0342">GTP-binding</keyword>
<dbReference type="InterPro" id="IPR042109">
    <property type="entry name" value="Adenylosuccinate_synth_dom1"/>
</dbReference>
<feature type="binding site" evidence="8">
    <location>
        <begin position="350"/>
        <end position="356"/>
    </location>
    <ligand>
        <name>substrate</name>
    </ligand>
</feature>
<feature type="binding site" evidence="8">
    <location>
        <begin position="44"/>
        <end position="50"/>
    </location>
    <ligand>
        <name>GTP</name>
        <dbReference type="ChEBI" id="CHEBI:37565"/>
    </ligand>
</feature>
<dbReference type="GO" id="GO:0000287">
    <property type="term" value="F:magnesium ion binding"/>
    <property type="evidence" value="ECO:0007669"/>
    <property type="project" value="UniProtKB-UniRule"/>
</dbReference>
<evidence type="ECO:0000256" key="1">
    <source>
        <dbReference type="ARBA" id="ARBA00011738"/>
    </source>
</evidence>
<comment type="function">
    <text evidence="10">Plays an important role in the de novo pathway of purine nucleotide biosynthesis.</text>
</comment>
<evidence type="ECO:0000256" key="7">
    <source>
        <dbReference type="ARBA" id="ARBA00023134"/>
    </source>
</evidence>
<feature type="active site" evidence="9">
    <location>
        <position position="194"/>
    </location>
</feature>
<name>A0A4S2KGM2_9HYME</name>
<sequence>MEQQSQANGNGAPVSPRKKQRTSVVTGGSGSISKVMVVLGAQWGDEGKGKVVDMLAMDADVVCRCQGGNNAGHTVVVEGAEFDFHLLPSGIINPRCKSVIGNDFKSTSKINRAIDILVCEESNGVVIHLPGLFEELEKNESKGLKDWEDRLIISDRAHIVFDFHQQVDGLQELEKGTQSLGTTKKGIGPTYSSKANRNGLRIGDLLGDFDKFSQKFNTLVTSYQKMFPALHVDVKVELERYKIYSERIRPYVKETVQYLHQALKDGKKVLVEGANAAMLDIDFGTYPYVTSSNCSIGGVLTGLGLPPSTIGEIIGVVKAYTTRVGDGPFPTELLDSTGELLQKRGHEIGVTTKRKRRCGWLDLPLLKFTTLVNGYTSICLTKLDILDTLPEIKICVGYRLNGKDIDYFPGSTWELAKIEPVYKTVEGWQSTIEDVRSLDKLPPNAHKYIQIIEEYLDIPVKWIGVGAGRESVIAL</sequence>
<evidence type="ECO:0000256" key="10">
    <source>
        <dbReference type="RuleBase" id="RU000520"/>
    </source>
</evidence>
<dbReference type="InterPro" id="IPR042111">
    <property type="entry name" value="Adenylosuccinate_synth_dom3"/>
</dbReference>
<feature type="binding site" evidence="8">
    <location>
        <position position="354"/>
    </location>
    <ligand>
        <name>IMP</name>
        <dbReference type="ChEBI" id="CHEBI:58053"/>
    </ligand>
</feature>
<feature type="binding site" evidence="8">
    <location>
        <position position="197"/>
    </location>
    <ligand>
        <name>IMP</name>
        <dbReference type="ChEBI" id="CHEBI:58053"/>
        <note>ligand shared between dimeric partners</note>
    </ligand>
</feature>
<keyword evidence="2 8" id="KW-0436">Ligase</keyword>
<evidence type="ECO:0000256" key="3">
    <source>
        <dbReference type="ARBA" id="ARBA00022723"/>
    </source>
</evidence>
<feature type="binding site" evidence="8">
    <location>
        <position position="356"/>
    </location>
    <ligand>
        <name>GTP</name>
        <dbReference type="ChEBI" id="CHEBI:37565"/>
    </ligand>
</feature>
<comment type="caution">
    <text evidence="12">The sequence shown here is derived from an EMBL/GenBank/DDBJ whole genome shotgun (WGS) entry which is preliminary data.</text>
</comment>
<dbReference type="STRING" id="300112.A0A4S2KGM2"/>
<accession>A0A4S2KGM2</accession>
<keyword evidence="13" id="KW-1185">Reference proteome</keyword>
<comment type="cofactor">
    <cofactor evidence="8">
        <name>Mg(2+)</name>
        <dbReference type="ChEBI" id="CHEBI:18420"/>
    </cofactor>
    <text evidence="8">Binds 1 Mg(2+) ion per subunit.</text>
</comment>
<evidence type="ECO:0000256" key="8">
    <source>
        <dbReference type="HAMAP-Rule" id="MF_03125"/>
    </source>
</evidence>
<dbReference type="GO" id="GO:0046040">
    <property type="term" value="P:IMP metabolic process"/>
    <property type="evidence" value="ECO:0007669"/>
    <property type="project" value="TreeGrafter"/>
</dbReference>
<dbReference type="InterPro" id="IPR033128">
    <property type="entry name" value="Adenylosuccin_syn_Lys_AS"/>
</dbReference>
<dbReference type="Proteomes" id="UP000310200">
    <property type="component" value="Unassembled WGS sequence"/>
</dbReference>
<feature type="active site" description="Proton acceptor" evidence="8">
    <location>
        <position position="45"/>
    </location>
</feature>
<feature type="binding site" evidence="8">
    <location>
        <position position="183"/>
    </location>
    <ligand>
        <name>IMP</name>
        <dbReference type="ChEBI" id="CHEBI:58053"/>
    </ligand>
</feature>
<dbReference type="NCBIfam" id="NF002223">
    <property type="entry name" value="PRK01117.1"/>
    <property type="match status" value="1"/>
</dbReference>
<dbReference type="InterPro" id="IPR001114">
    <property type="entry name" value="Adenylosuccinate_synthetase"/>
</dbReference>
<dbReference type="UniPathway" id="UPA00075">
    <property type="reaction ID" value="UER00335"/>
</dbReference>
<comment type="similarity">
    <text evidence="8 10">Belongs to the adenylosuccinate synthetase family.</text>
</comment>
<comment type="pathway">
    <text evidence="8 10">Purine metabolism; AMP biosynthesis via de novo pathway; AMP from IMP: step 1/2.</text>
</comment>
<dbReference type="GO" id="GO:0005737">
    <property type="term" value="C:cytoplasm"/>
    <property type="evidence" value="ECO:0007669"/>
    <property type="project" value="UniProtKB-SubCell"/>
</dbReference>
<keyword evidence="5 8" id="KW-0658">Purine biosynthesis</keyword>
<feature type="binding site" evidence="8">
    <location>
        <position position="45"/>
    </location>
    <ligand>
        <name>Mg(2+)</name>
        <dbReference type="ChEBI" id="CHEBI:18420"/>
    </ligand>
</feature>
<evidence type="ECO:0000256" key="2">
    <source>
        <dbReference type="ARBA" id="ARBA00022598"/>
    </source>
</evidence>
<evidence type="ECO:0000256" key="9">
    <source>
        <dbReference type="PROSITE-ProRule" id="PRU10134"/>
    </source>
</evidence>
<dbReference type="Gene3D" id="3.40.440.10">
    <property type="entry name" value="Adenylosuccinate Synthetase, subunit A, domain 1"/>
    <property type="match status" value="3"/>
</dbReference>
<dbReference type="EMBL" id="QBLH01002813">
    <property type="protein sequence ID" value="TGZ46788.1"/>
    <property type="molecule type" value="Genomic_DNA"/>
</dbReference>
<organism evidence="12 13">
    <name type="scientific">Temnothorax longispinosus</name>
    <dbReference type="NCBI Taxonomy" id="300112"/>
    <lineage>
        <taxon>Eukaryota</taxon>
        <taxon>Metazoa</taxon>
        <taxon>Ecdysozoa</taxon>
        <taxon>Arthropoda</taxon>
        <taxon>Hexapoda</taxon>
        <taxon>Insecta</taxon>
        <taxon>Pterygota</taxon>
        <taxon>Neoptera</taxon>
        <taxon>Endopterygota</taxon>
        <taxon>Hymenoptera</taxon>
        <taxon>Apocrita</taxon>
        <taxon>Aculeata</taxon>
        <taxon>Formicoidea</taxon>
        <taxon>Formicidae</taxon>
        <taxon>Myrmicinae</taxon>
        <taxon>Temnothorax</taxon>
    </lineage>
</organism>
<reference evidence="12 13" key="1">
    <citation type="journal article" date="2019" name="Philos. Trans. R. Soc. Lond., B, Biol. Sci.">
        <title>Ant behaviour and brain gene expression of defending hosts depend on the ecological success of the intruding social parasite.</title>
        <authorList>
            <person name="Kaur R."/>
            <person name="Stoldt M."/>
            <person name="Jongepier E."/>
            <person name="Feldmeyer B."/>
            <person name="Menzel F."/>
            <person name="Bornberg-Bauer E."/>
            <person name="Foitzik S."/>
        </authorList>
    </citation>
    <scope>NUCLEOTIDE SEQUENCE [LARGE SCALE GENOMIC DNA]</scope>
    <source>
        <tissue evidence="12">Whole body</tissue>
    </source>
</reference>
<dbReference type="PROSITE" id="PS01266">
    <property type="entry name" value="ADENYLOSUCCIN_SYN_1"/>
    <property type="match status" value="1"/>
</dbReference>
<gene>
    <name evidence="12" type="ORF">DBV15_06545</name>
</gene>
<dbReference type="SMART" id="SM00788">
    <property type="entry name" value="Adenylsucc_synt"/>
    <property type="match status" value="1"/>
</dbReference>
<keyword evidence="3 8" id="KW-0479">Metal-binding</keyword>
<dbReference type="GO" id="GO:0044208">
    <property type="term" value="P:'de novo' AMP biosynthetic process"/>
    <property type="evidence" value="ECO:0007669"/>
    <property type="project" value="UniProtKB-UniRule"/>
</dbReference>